<keyword evidence="1" id="KW-0812">Transmembrane</keyword>
<evidence type="ECO:0000256" key="1">
    <source>
        <dbReference type="SAM" id="Phobius"/>
    </source>
</evidence>
<dbReference type="InterPro" id="IPR010690">
    <property type="entry name" value="YqfD"/>
</dbReference>
<comment type="caution">
    <text evidence="2">The sequence shown here is derived from an EMBL/GenBank/DDBJ whole genome shotgun (WGS) entry which is preliminary data.</text>
</comment>
<organism evidence="2 3">
    <name type="scientific">Marinicrinis lubricantis</name>
    <dbReference type="NCBI Taxonomy" id="2086470"/>
    <lineage>
        <taxon>Bacteria</taxon>
        <taxon>Bacillati</taxon>
        <taxon>Bacillota</taxon>
        <taxon>Bacilli</taxon>
        <taxon>Bacillales</taxon>
        <taxon>Paenibacillaceae</taxon>
    </lineage>
</organism>
<accession>A0ABW1IUV7</accession>
<proteinExistence type="predicted"/>
<dbReference type="EMBL" id="JBHSQV010000185">
    <property type="protein sequence ID" value="MFC5988851.1"/>
    <property type="molecule type" value="Genomic_DNA"/>
</dbReference>
<keyword evidence="1" id="KW-0472">Membrane</keyword>
<sequence>MQSGFLTYVQGSVEIEVRKGKQEQFINELTHRNIKIWNVHKRPSGEIRMSLFVSDAARLRPLLKQTGCRMHVLRRDGLPFLLKKIWRRKVLALGIPLFLAGIYILTSLVWGVHVTGNDKISEQQVLQAARKHGIYKYQWSFKLDEPEALSDALMQELPGVSWVGVRKEGTQIYIEVVESALKEEKPLKNPRHLISTSDAVITEIFTERGVPKVDPNTRVKKGDVLISGVLGDEENQQIVVAEGKVKGLVWHVMHIEVPLTSKTRNYTGNMIQRNYVVFGSRGLKVYGYGKTEFEKSEAIREIERFSIFGWELPIGWMSEKVMEAEWTTQSRTVEEAKTIGLSQAEQRLLAKAGEGAVIHKTNILHEKTDSGKVYMKVLFEVEQNIAQEQPIIQINQGE</sequence>
<reference evidence="3" key="1">
    <citation type="journal article" date="2019" name="Int. J. Syst. Evol. Microbiol.">
        <title>The Global Catalogue of Microorganisms (GCM) 10K type strain sequencing project: providing services to taxonomists for standard genome sequencing and annotation.</title>
        <authorList>
            <consortium name="The Broad Institute Genomics Platform"/>
            <consortium name="The Broad Institute Genome Sequencing Center for Infectious Disease"/>
            <person name="Wu L."/>
            <person name="Ma J."/>
        </authorList>
    </citation>
    <scope>NUCLEOTIDE SEQUENCE [LARGE SCALE GENOMIC DNA]</scope>
    <source>
        <strain evidence="3">CCM 8749</strain>
    </source>
</reference>
<dbReference type="NCBIfam" id="TIGR02876">
    <property type="entry name" value="spore_yqfD"/>
    <property type="match status" value="1"/>
</dbReference>
<dbReference type="Pfam" id="PF06898">
    <property type="entry name" value="YqfD"/>
    <property type="match status" value="1"/>
</dbReference>
<dbReference type="PIRSF" id="PIRSF029895">
    <property type="entry name" value="SpoIV"/>
    <property type="match status" value="1"/>
</dbReference>
<protein>
    <submittedName>
        <fullName evidence="2">Sporulation protein YqfD</fullName>
    </submittedName>
</protein>
<evidence type="ECO:0000313" key="3">
    <source>
        <dbReference type="Proteomes" id="UP001596250"/>
    </source>
</evidence>
<keyword evidence="1" id="KW-1133">Transmembrane helix</keyword>
<evidence type="ECO:0000313" key="2">
    <source>
        <dbReference type="EMBL" id="MFC5988851.1"/>
    </source>
</evidence>
<dbReference type="Proteomes" id="UP001596250">
    <property type="component" value="Unassembled WGS sequence"/>
</dbReference>
<dbReference type="RefSeq" id="WP_379896362.1">
    <property type="nucleotide sequence ID" value="NZ_CBCSCT010000007.1"/>
</dbReference>
<feature type="transmembrane region" description="Helical" evidence="1">
    <location>
        <begin position="90"/>
        <end position="112"/>
    </location>
</feature>
<gene>
    <name evidence="2" type="primary">yqfD</name>
    <name evidence="2" type="ORF">ACFPXP_20810</name>
</gene>
<keyword evidence="3" id="KW-1185">Reference proteome</keyword>
<name>A0ABW1IUV7_9BACL</name>